<dbReference type="InterPro" id="IPR046867">
    <property type="entry name" value="AldOxase/xan_DH_MoCoBD2"/>
</dbReference>
<dbReference type="RefSeq" id="WP_211957907.1">
    <property type="nucleotide sequence ID" value="NZ_CAJPVI010000069.1"/>
</dbReference>
<comment type="caution">
    <text evidence="5">The sequence shown here is derived from an EMBL/GenBank/DDBJ whole genome shotgun (WGS) entry which is preliminary data.</text>
</comment>
<feature type="region of interest" description="Disordered" evidence="3">
    <location>
        <begin position="1"/>
        <end position="26"/>
    </location>
</feature>
<organism evidence="5 6">
    <name type="scientific">Cupriavidus numazuensis</name>
    <dbReference type="NCBI Taxonomy" id="221992"/>
    <lineage>
        <taxon>Bacteria</taxon>
        <taxon>Pseudomonadati</taxon>
        <taxon>Pseudomonadota</taxon>
        <taxon>Betaproteobacteria</taxon>
        <taxon>Burkholderiales</taxon>
        <taxon>Burkholderiaceae</taxon>
        <taxon>Cupriavidus</taxon>
    </lineage>
</organism>
<dbReference type="PANTHER" id="PTHR11908">
    <property type="entry name" value="XANTHINE DEHYDROGENASE"/>
    <property type="match status" value="1"/>
</dbReference>
<dbReference type="Pfam" id="PF20256">
    <property type="entry name" value="MoCoBD_2"/>
    <property type="match status" value="1"/>
</dbReference>
<dbReference type="CDD" id="cd05018">
    <property type="entry name" value="CoxG"/>
    <property type="match status" value="1"/>
</dbReference>
<evidence type="ECO:0000313" key="6">
    <source>
        <dbReference type="Proteomes" id="UP000672657"/>
    </source>
</evidence>
<name>A0ABM8TTZ2_9BURK</name>
<dbReference type="InterPro" id="IPR036856">
    <property type="entry name" value="Ald_Oxase/Xan_DH_a/b_sf"/>
</dbReference>
<dbReference type="PANTHER" id="PTHR11908:SF132">
    <property type="entry name" value="ALDEHYDE OXIDASE 1-RELATED"/>
    <property type="match status" value="1"/>
</dbReference>
<dbReference type="Pfam" id="PF02738">
    <property type="entry name" value="MoCoBD_1"/>
    <property type="match status" value="1"/>
</dbReference>
<reference evidence="5 6" key="1">
    <citation type="submission" date="2021-03" db="EMBL/GenBank/DDBJ databases">
        <authorList>
            <person name="Peeters C."/>
        </authorList>
    </citation>
    <scope>NUCLEOTIDE SEQUENCE [LARGE SCALE GENOMIC DNA]</scope>
    <source>
        <strain evidence="5 6">LMG 26411</strain>
    </source>
</reference>
<dbReference type="InterPro" id="IPR037165">
    <property type="entry name" value="AldOxase/xan_DH_Mopterin-bd_sf"/>
</dbReference>
<sequence>MKRFDAGETTGTVQETQETRQAPHVGRPMARVEDAAILTGRGRYADDLGVRPGTLHAAILRSPHAHAELGAIDFAAALKVPGVRAVLTAADLPAWSRPFVVGVKAPMEQWALAMDRVRYVGEPVAVVVAESRALAEDALDLVRVDYRALPPVVSIEAAVAGDAPVLHSGLGSNVASDRHFCYGDPEAAFAAAPHRVTLTAHYPRNTCTPIECGVVVAEHLPGDEGYQVTSNFMGPFSLHAVMAMALQVPANRLRHVAPRDSGGSFGVKQAVFPYVVLMCLASRKAGAPVKWVEDRLEHLSAATSATARLSTLEAAVEADGRIVALSYNQLEDCGGYLRAPEPATFYRMHGLLTGAYAIPNLLVRNRVVLTNKTPTGLVRGFGGPQVYFALERLVQRISVELGLDPLDVYRRNFVPADAFPYRATAGALLDSGNYQLAMSRALEAGAYDELKRRRDAARAEGRLYGIGFAAIVEPSVSNMGYITTATPAEARRKAGPKNGAIASATVSVDLLGGVVVTVASTPAGQGHMTVCAQVVADVLGIDPADVAVNVEFDTHKDAWSVAAGNYSSRFAGAVAGTVHLAATRVRDKLARIVASHLRCDPAELVFTNGRIARKGASPDTALPFARAASNAPHWSPQLLPAGEEPGLRETVFWSPPNLDAPDEQDRVNTSACYGFAFDLCGVEIDRATGRVRIDRYITAHDAGKLLNPALADGQIRGAFAQGLGAALMEEFRYGPDGSFQSGTLADYLLPTTCEVPDPVIVHLETPSPFTPLGAKGLGEGNSMSTPPCVANAVADALGVRDIRLPLTPARVMAMIGYDDPPPSRPELAEAAKEAAPANGKGGKAAKALSARGTVDLAATPEAVFAVLLDPKALAQVVPGCHALERIGENRYRADVTVGVGMIKARYEAEIALSDLEPPRRLRLAGAGLSSLGSARGSGMVELTPHGDGTRLAYDYEAEVSGKVAAVGGRMLEGAAKVVLRQLFESLGRQAGGKPVRSPGWIARLLALLGVRR</sequence>
<dbReference type="InterPro" id="IPR008274">
    <property type="entry name" value="AldOxase/xan_DH_MoCoBD1"/>
</dbReference>
<dbReference type="Gene3D" id="3.90.1170.50">
    <property type="entry name" value="Aldehyde oxidase/xanthine dehydrogenase, a/b hammerhead"/>
    <property type="match status" value="1"/>
</dbReference>
<dbReference type="SUPFAM" id="SSF55961">
    <property type="entry name" value="Bet v1-like"/>
    <property type="match status" value="1"/>
</dbReference>
<dbReference type="SUPFAM" id="SSF54665">
    <property type="entry name" value="CO dehydrogenase molybdoprotein N-domain-like"/>
    <property type="match status" value="1"/>
</dbReference>
<keyword evidence="2" id="KW-0560">Oxidoreductase</keyword>
<evidence type="ECO:0000313" key="5">
    <source>
        <dbReference type="EMBL" id="CAG2159985.1"/>
    </source>
</evidence>
<dbReference type="SMART" id="SM01008">
    <property type="entry name" value="Ald_Xan_dh_C"/>
    <property type="match status" value="1"/>
</dbReference>
<gene>
    <name evidence="5" type="ORF">LMG26411_07137</name>
</gene>
<feature type="compositionally biased region" description="Low complexity" evidence="3">
    <location>
        <begin position="7"/>
        <end position="16"/>
    </location>
</feature>
<accession>A0ABM8TTZ2</accession>
<feature type="domain" description="Aldehyde oxidase/xanthine dehydrogenase a/b hammerhead" evidence="4">
    <location>
        <begin position="39"/>
        <end position="150"/>
    </location>
</feature>
<dbReference type="InterPro" id="IPR016208">
    <property type="entry name" value="Ald_Oxase/xanthine_DH-like"/>
</dbReference>
<dbReference type="InterPro" id="IPR010419">
    <property type="entry name" value="CO_DH_gsu"/>
</dbReference>
<dbReference type="InterPro" id="IPR023393">
    <property type="entry name" value="START-like_dom_sf"/>
</dbReference>
<evidence type="ECO:0000256" key="3">
    <source>
        <dbReference type="SAM" id="MobiDB-lite"/>
    </source>
</evidence>
<evidence type="ECO:0000256" key="2">
    <source>
        <dbReference type="ARBA" id="ARBA00023002"/>
    </source>
</evidence>
<dbReference type="Proteomes" id="UP000672657">
    <property type="component" value="Unassembled WGS sequence"/>
</dbReference>
<dbReference type="Gene3D" id="3.30.530.20">
    <property type="match status" value="1"/>
</dbReference>
<evidence type="ECO:0000256" key="1">
    <source>
        <dbReference type="ARBA" id="ARBA00022505"/>
    </source>
</evidence>
<dbReference type="EMBL" id="CAJPVI010000069">
    <property type="protein sequence ID" value="CAG2159985.1"/>
    <property type="molecule type" value="Genomic_DNA"/>
</dbReference>
<keyword evidence="6" id="KW-1185">Reference proteome</keyword>
<dbReference type="Pfam" id="PF01315">
    <property type="entry name" value="Ald_Xan_dh_C"/>
    <property type="match status" value="1"/>
</dbReference>
<dbReference type="Gene3D" id="3.30.365.10">
    <property type="entry name" value="Aldehyde oxidase/xanthine dehydrogenase, molybdopterin binding domain"/>
    <property type="match status" value="4"/>
</dbReference>
<dbReference type="SUPFAM" id="SSF56003">
    <property type="entry name" value="Molybdenum cofactor-binding domain"/>
    <property type="match status" value="1"/>
</dbReference>
<keyword evidence="1" id="KW-0500">Molybdenum</keyword>
<dbReference type="Pfam" id="PF06240">
    <property type="entry name" value="COXG"/>
    <property type="match status" value="1"/>
</dbReference>
<proteinExistence type="predicted"/>
<dbReference type="InterPro" id="IPR000674">
    <property type="entry name" value="Ald_Oxase/Xan_DH_a/b"/>
</dbReference>
<evidence type="ECO:0000259" key="4">
    <source>
        <dbReference type="SMART" id="SM01008"/>
    </source>
</evidence>
<protein>
    <recommendedName>
        <fullName evidence="4">Aldehyde oxidase/xanthine dehydrogenase a/b hammerhead domain-containing protein</fullName>
    </recommendedName>
</protein>